<dbReference type="InterPro" id="IPR056868">
    <property type="entry name" value="Lipocalin_dom_nem"/>
</dbReference>
<protein>
    <submittedName>
        <fullName evidence="4">Lipocln_cytosolic_FA-bd_dom domain-containing protein</fullName>
    </submittedName>
</protein>
<feature type="domain" description="Lipocalin" evidence="1">
    <location>
        <begin position="66"/>
        <end position="232"/>
    </location>
</feature>
<sequence length="242" mass="27627">MKTSKSILPASPVSTNCSFQGKFLQFYITAAVGKKLANMTNLHEKLRPDALQKYADNLTGVVTPTMSDVDLKKMMGRWFESLNSPRSTAQRCIVHHFGGLTQNDKTATFTALKIYREGTDFGQVRYSIGYAFQSGNKPGMLQIHSSESEDPVPFWIFKVGNVTKDTLGNDQYEYAIVSNWVRYPVTVLVRDPDRYKKQYEEEVMKWLEANKFINLLSKTFNLLQATEYTNCQYPESAFQMFG</sequence>
<evidence type="ECO:0000259" key="1">
    <source>
        <dbReference type="Pfam" id="PF24976"/>
    </source>
</evidence>
<dbReference type="EMBL" id="UZAM01008075">
    <property type="protein sequence ID" value="VDP03105.1"/>
    <property type="molecule type" value="Genomic_DNA"/>
</dbReference>
<dbReference type="AlphaFoldDB" id="A0A183IK78"/>
<dbReference type="OrthoDB" id="565904at2759"/>
<dbReference type="Pfam" id="PF24976">
    <property type="entry name" value="Lipocalin_10"/>
    <property type="match status" value="1"/>
</dbReference>
<gene>
    <name evidence="2" type="ORF">SBAD_LOCUS4024</name>
</gene>
<dbReference type="InterPro" id="IPR012674">
    <property type="entry name" value="Calycin"/>
</dbReference>
<proteinExistence type="predicted"/>
<dbReference type="PANTHER" id="PTHR37437:SF1">
    <property type="entry name" value="LIPOCALIN-RELATED PROTEIN"/>
    <property type="match status" value="1"/>
</dbReference>
<reference evidence="4" key="1">
    <citation type="submission" date="2016-06" db="UniProtKB">
        <authorList>
            <consortium name="WormBaseParasite"/>
        </authorList>
    </citation>
    <scope>IDENTIFICATION</scope>
</reference>
<dbReference type="SUPFAM" id="SSF50814">
    <property type="entry name" value="Lipocalins"/>
    <property type="match status" value="1"/>
</dbReference>
<dbReference type="Proteomes" id="UP000270296">
    <property type="component" value="Unassembled WGS sequence"/>
</dbReference>
<accession>A0A183IK78</accession>
<evidence type="ECO:0000313" key="3">
    <source>
        <dbReference type="Proteomes" id="UP000270296"/>
    </source>
</evidence>
<dbReference type="WBParaSite" id="SBAD_0000420501-mRNA-1">
    <property type="protein sequence ID" value="SBAD_0000420501-mRNA-1"/>
    <property type="gene ID" value="SBAD_0000420501"/>
</dbReference>
<keyword evidence="3" id="KW-1185">Reference proteome</keyword>
<dbReference type="FunFam" id="2.40.128.20:FF:000019">
    <property type="entry name" value="LiPocalin-Related protein"/>
    <property type="match status" value="1"/>
</dbReference>
<dbReference type="Gene3D" id="2.40.128.20">
    <property type="match status" value="1"/>
</dbReference>
<name>A0A183IK78_9BILA</name>
<evidence type="ECO:0000313" key="4">
    <source>
        <dbReference type="WBParaSite" id="SBAD_0000420501-mRNA-1"/>
    </source>
</evidence>
<reference evidence="2 3" key="2">
    <citation type="submission" date="2018-11" db="EMBL/GenBank/DDBJ databases">
        <authorList>
            <consortium name="Pathogen Informatics"/>
        </authorList>
    </citation>
    <scope>NUCLEOTIDE SEQUENCE [LARGE SCALE GENOMIC DNA]</scope>
</reference>
<evidence type="ECO:0000313" key="2">
    <source>
        <dbReference type="EMBL" id="VDP03105.1"/>
    </source>
</evidence>
<dbReference type="PANTHER" id="PTHR37437">
    <property type="entry name" value="LIPOCALIN-RELATED PROTEIN-RELATED"/>
    <property type="match status" value="1"/>
</dbReference>
<organism evidence="4">
    <name type="scientific">Soboliphyme baturini</name>
    <dbReference type="NCBI Taxonomy" id="241478"/>
    <lineage>
        <taxon>Eukaryota</taxon>
        <taxon>Metazoa</taxon>
        <taxon>Ecdysozoa</taxon>
        <taxon>Nematoda</taxon>
        <taxon>Enoplea</taxon>
        <taxon>Dorylaimia</taxon>
        <taxon>Dioctophymatida</taxon>
        <taxon>Dioctophymatoidea</taxon>
        <taxon>Soboliphymatidae</taxon>
        <taxon>Soboliphyme</taxon>
    </lineage>
</organism>